<reference evidence="2 3" key="1">
    <citation type="submission" date="2020-05" db="EMBL/GenBank/DDBJ databases">
        <authorList>
            <person name="Campoy J."/>
            <person name="Schneeberger K."/>
            <person name="Spophaly S."/>
        </authorList>
    </citation>
    <scope>NUCLEOTIDE SEQUENCE [LARGE SCALE GENOMIC DNA]</scope>
    <source>
        <strain evidence="2">PruArmRojPasFocal</strain>
    </source>
</reference>
<evidence type="ECO:0000313" key="2">
    <source>
        <dbReference type="EMBL" id="CAB4280535.1"/>
    </source>
</evidence>
<dbReference type="AlphaFoldDB" id="A0A6J5UZH0"/>
<dbReference type="Proteomes" id="UP000507222">
    <property type="component" value="Unassembled WGS sequence"/>
</dbReference>
<protein>
    <submittedName>
        <fullName evidence="2">Uncharacterized protein</fullName>
    </submittedName>
</protein>
<evidence type="ECO:0000313" key="3">
    <source>
        <dbReference type="Proteomes" id="UP000507222"/>
    </source>
</evidence>
<accession>A0A6J5UZH0</accession>
<sequence>MAIETKRKILIGEDDEGEAQGTKETPTTEESLMTKKSRKEIRDRRLHGLSRRWIGLEEKARCGLESNSSPPNRPMTIRSEFATNLPITKLAPENSAKKCSHWPENSDADAMSVCMRDVPYRRNSRSDWGRSAIELQRRVSGGGSGKLTSPSSQAQLPAPFPHWLNSKTTEIYVCFHSSVSGLLEYFKTVQYRLAKSAAMFNCIFRQMAQGMQSHLGFYCHPFGSGCPIDFLCNSLMMLPNSASPMEAASIAC</sequence>
<dbReference type="EMBL" id="CAEKDK010000005">
    <property type="protein sequence ID" value="CAB4280535.1"/>
    <property type="molecule type" value="Genomic_DNA"/>
</dbReference>
<gene>
    <name evidence="2" type="ORF">CURHAP_LOCUS33390</name>
</gene>
<organism evidence="2 3">
    <name type="scientific">Prunus armeniaca</name>
    <name type="common">Apricot</name>
    <name type="synonym">Armeniaca vulgaris</name>
    <dbReference type="NCBI Taxonomy" id="36596"/>
    <lineage>
        <taxon>Eukaryota</taxon>
        <taxon>Viridiplantae</taxon>
        <taxon>Streptophyta</taxon>
        <taxon>Embryophyta</taxon>
        <taxon>Tracheophyta</taxon>
        <taxon>Spermatophyta</taxon>
        <taxon>Magnoliopsida</taxon>
        <taxon>eudicotyledons</taxon>
        <taxon>Gunneridae</taxon>
        <taxon>Pentapetalae</taxon>
        <taxon>rosids</taxon>
        <taxon>fabids</taxon>
        <taxon>Rosales</taxon>
        <taxon>Rosaceae</taxon>
        <taxon>Amygdaloideae</taxon>
        <taxon>Amygdaleae</taxon>
        <taxon>Prunus</taxon>
    </lineage>
</organism>
<feature type="compositionally biased region" description="Polar residues" evidence="1">
    <location>
        <begin position="22"/>
        <end position="31"/>
    </location>
</feature>
<feature type="compositionally biased region" description="Basic and acidic residues" evidence="1">
    <location>
        <begin position="1"/>
        <end position="11"/>
    </location>
</feature>
<feature type="region of interest" description="Disordered" evidence="1">
    <location>
        <begin position="1"/>
        <end position="39"/>
    </location>
</feature>
<evidence type="ECO:0000256" key="1">
    <source>
        <dbReference type="SAM" id="MobiDB-lite"/>
    </source>
</evidence>
<proteinExistence type="predicted"/>
<name>A0A6J5UZH0_PRUAR</name>